<accession>A0A9D9ELX4</accession>
<evidence type="ECO:0000313" key="10">
    <source>
        <dbReference type="Proteomes" id="UP000823616"/>
    </source>
</evidence>
<evidence type="ECO:0000256" key="1">
    <source>
        <dbReference type="ARBA" id="ARBA00004651"/>
    </source>
</evidence>
<feature type="transmembrane region" description="Helical" evidence="7">
    <location>
        <begin position="198"/>
        <end position="219"/>
    </location>
</feature>
<evidence type="ECO:0000256" key="3">
    <source>
        <dbReference type="ARBA" id="ARBA00022475"/>
    </source>
</evidence>
<organism evidence="9 10">
    <name type="scientific">Candidatus Avitreponema avistercoris</name>
    <dbReference type="NCBI Taxonomy" id="2840705"/>
    <lineage>
        <taxon>Bacteria</taxon>
        <taxon>Pseudomonadati</taxon>
        <taxon>Spirochaetota</taxon>
        <taxon>Spirochaetia</taxon>
        <taxon>Spirochaetales</taxon>
        <taxon>Candidatus Avitreponema</taxon>
    </lineage>
</organism>
<reference evidence="9" key="1">
    <citation type="submission" date="2020-10" db="EMBL/GenBank/DDBJ databases">
        <authorList>
            <person name="Gilroy R."/>
        </authorList>
    </citation>
    <scope>NUCLEOTIDE SEQUENCE</scope>
    <source>
        <strain evidence="9">B3-4054</strain>
    </source>
</reference>
<evidence type="ECO:0000256" key="5">
    <source>
        <dbReference type="ARBA" id="ARBA00022989"/>
    </source>
</evidence>
<comment type="similarity">
    <text evidence="7">Belongs to the binding-protein-dependent transport system permease family.</text>
</comment>
<feature type="transmembrane region" description="Helical" evidence="7">
    <location>
        <begin position="22"/>
        <end position="43"/>
    </location>
</feature>
<evidence type="ECO:0000256" key="7">
    <source>
        <dbReference type="RuleBase" id="RU363032"/>
    </source>
</evidence>
<dbReference type="GO" id="GO:0005886">
    <property type="term" value="C:plasma membrane"/>
    <property type="evidence" value="ECO:0007669"/>
    <property type="project" value="UniProtKB-SubCell"/>
</dbReference>
<evidence type="ECO:0000256" key="6">
    <source>
        <dbReference type="ARBA" id="ARBA00023136"/>
    </source>
</evidence>
<evidence type="ECO:0000256" key="4">
    <source>
        <dbReference type="ARBA" id="ARBA00022692"/>
    </source>
</evidence>
<proteinExistence type="inferred from homology"/>
<keyword evidence="2 7" id="KW-0813">Transport</keyword>
<gene>
    <name evidence="9" type="ORF">IAA96_00570</name>
</gene>
<dbReference type="PANTHER" id="PTHR43744">
    <property type="entry name" value="ABC TRANSPORTER PERMEASE PROTEIN MG189-RELATED-RELATED"/>
    <property type="match status" value="1"/>
</dbReference>
<dbReference type="AlphaFoldDB" id="A0A9D9ELX4"/>
<reference evidence="9" key="2">
    <citation type="journal article" date="2021" name="PeerJ">
        <title>Extensive microbial diversity within the chicken gut microbiome revealed by metagenomics and culture.</title>
        <authorList>
            <person name="Gilroy R."/>
            <person name="Ravi A."/>
            <person name="Getino M."/>
            <person name="Pursley I."/>
            <person name="Horton D.L."/>
            <person name="Alikhan N.F."/>
            <person name="Baker D."/>
            <person name="Gharbi K."/>
            <person name="Hall N."/>
            <person name="Watson M."/>
            <person name="Adriaenssens E.M."/>
            <person name="Foster-Nyarko E."/>
            <person name="Jarju S."/>
            <person name="Secka A."/>
            <person name="Antonio M."/>
            <person name="Oren A."/>
            <person name="Chaudhuri R.R."/>
            <person name="La Ragione R."/>
            <person name="Hildebrand F."/>
            <person name="Pallen M.J."/>
        </authorList>
    </citation>
    <scope>NUCLEOTIDE SEQUENCE</scope>
    <source>
        <strain evidence="9">B3-4054</strain>
    </source>
</reference>
<dbReference type="SUPFAM" id="SSF161098">
    <property type="entry name" value="MetI-like"/>
    <property type="match status" value="1"/>
</dbReference>
<dbReference type="EMBL" id="JADIMS010000010">
    <property type="protein sequence ID" value="MBO8449587.1"/>
    <property type="molecule type" value="Genomic_DNA"/>
</dbReference>
<name>A0A9D9ELX4_9SPIR</name>
<feature type="transmembrane region" description="Helical" evidence="7">
    <location>
        <begin position="118"/>
        <end position="139"/>
    </location>
</feature>
<dbReference type="Pfam" id="PF00528">
    <property type="entry name" value="BPD_transp_1"/>
    <property type="match status" value="1"/>
</dbReference>
<comment type="subcellular location">
    <subcellularLocation>
        <location evidence="1 7">Cell membrane</location>
        <topology evidence="1 7">Multi-pass membrane protein</topology>
    </subcellularLocation>
</comment>
<keyword evidence="3" id="KW-1003">Cell membrane</keyword>
<dbReference type="Proteomes" id="UP000823616">
    <property type="component" value="Unassembled WGS sequence"/>
</dbReference>
<dbReference type="Gene3D" id="1.10.3720.10">
    <property type="entry name" value="MetI-like"/>
    <property type="match status" value="1"/>
</dbReference>
<comment type="caution">
    <text evidence="9">The sequence shown here is derived from an EMBL/GenBank/DDBJ whole genome shotgun (WGS) entry which is preliminary data.</text>
</comment>
<dbReference type="InterPro" id="IPR000515">
    <property type="entry name" value="MetI-like"/>
</dbReference>
<protein>
    <submittedName>
        <fullName evidence="9">Carbohydrate ABC transporter permease</fullName>
    </submittedName>
</protein>
<feature type="transmembrane region" description="Helical" evidence="7">
    <location>
        <begin position="253"/>
        <end position="274"/>
    </location>
</feature>
<evidence type="ECO:0000259" key="8">
    <source>
        <dbReference type="PROSITE" id="PS50928"/>
    </source>
</evidence>
<dbReference type="CDD" id="cd06261">
    <property type="entry name" value="TM_PBP2"/>
    <property type="match status" value="1"/>
</dbReference>
<feature type="transmembrane region" description="Helical" evidence="7">
    <location>
        <begin position="87"/>
        <end position="106"/>
    </location>
</feature>
<dbReference type="PROSITE" id="PS50928">
    <property type="entry name" value="ABC_TM1"/>
    <property type="match status" value="1"/>
</dbReference>
<feature type="domain" description="ABC transmembrane type-1" evidence="8">
    <location>
        <begin position="83"/>
        <end position="274"/>
    </location>
</feature>
<evidence type="ECO:0000256" key="2">
    <source>
        <dbReference type="ARBA" id="ARBA00022448"/>
    </source>
</evidence>
<dbReference type="GO" id="GO:0055085">
    <property type="term" value="P:transmembrane transport"/>
    <property type="evidence" value="ECO:0007669"/>
    <property type="project" value="InterPro"/>
</dbReference>
<keyword evidence="4 7" id="KW-0812">Transmembrane</keyword>
<keyword evidence="5 7" id="KW-1133">Transmembrane helix</keyword>
<evidence type="ECO:0000313" key="9">
    <source>
        <dbReference type="EMBL" id="MBO8449587.1"/>
    </source>
</evidence>
<sequence length="289" mass="32227">MQVEAVTGKAKSATTSLYLKRGICYVLMVFLALLAIIPIYVMLINATRSTEQINAGISLIPGSNIAYNWHALTNRGFQIWQGFANSFYLAVMMTALGVYFSSMTAYGLQVYEFKGRKALWAVILLVMMLPQTLSFIGFYQFMAKLHLLNSYIPLIVPTIASAGTVLFLRQYLSSVLSMELIDAARIDGSGEFKTFNRIVLPVITPAIATQCIFSFVGSWNNFFTPFVLISDTKKYTLPMLVQMLRGDIYRTEYGGIYLGIAVSIIPILIFYAFMSRFIISGITMGGVKE</sequence>
<keyword evidence="6 7" id="KW-0472">Membrane</keyword>
<dbReference type="PANTHER" id="PTHR43744:SF2">
    <property type="entry name" value="ARABINOOLIGOSACCHARIDES TRANSPORT SYSTEM PERMEASE PROTEIN ARAQ"/>
    <property type="match status" value="1"/>
</dbReference>
<feature type="transmembrane region" description="Helical" evidence="7">
    <location>
        <begin position="151"/>
        <end position="168"/>
    </location>
</feature>
<dbReference type="InterPro" id="IPR035906">
    <property type="entry name" value="MetI-like_sf"/>
</dbReference>